<dbReference type="Proteomes" id="UP000266239">
    <property type="component" value="Unassembled WGS sequence"/>
</dbReference>
<dbReference type="InterPro" id="IPR001245">
    <property type="entry name" value="Ser-Thr/Tyr_kinase_cat_dom"/>
</dbReference>
<protein>
    <recommendedName>
        <fullName evidence="3">Protein kinase domain-containing protein</fullName>
    </recommendedName>
</protein>
<feature type="region of interest" description="Disordered" evidence="1">
    <location>
        <begin position="101"/>
        <end position="131"/>
    </location>
</feature>
<dbReference type="PRINTS" id="PR00109">
    <property type="entry name" value="TYRKINASE"/>
</dbReference>
<feature type="transmembrane region" description="Helical" evidence="2">
    <location>
        <begin position="139"/>
        <end position="160"/>
    </location>
</feature>
<accession>A0A397BUL4</accession>
<evidence type="ECO:0000313" key="5">
    <source>
        <dbReference type="Proteomes" id="UP000266239"/>
    </source>
</evidence>
<dbReference type="Gene3D" id="1.10.510.10">
    <property type="entry name" value="Transferase(Phosphotransferase) domain 1"/>
    <property type="match status" value="1"/>
</dbReference>
<reference evidence="4 5" key="1">
    <citation type="submission" date="2018-08" db="EMBL/GenBank/DDBJ databases">
        <title>Aphanomyces genome sequencing and annotation.</title>
        <authorList>
            <person name="Minardi D."/>
            <person name="Oidtmann B."/>
            <person name="Van Der Giezen M."/>
            <person name="Studholme D.J."/>
        </authorList>
    </citation>
    <scope>NUCLEOTIDE SEQUENCE [LARGE SCALE GENOMIC DNA]</scope>
    <source>
        <strain evidence="4 5">Yx</strain>
    </source>
</reference>
<dbReference type="InterPro" id="IPR008271">
    <property type="entry name" value="Ser/Thr_kinase_AS"/>
</dbReference>
<evidence type="ECO:0000313" key="4">
    <source>
        <dbReference type="EMBL" id="RHY25135.1"/>
    </source>
</evidence>
<dbReference type="EMBL" id="QUTA01003025">
    <property type="protein sequence ID" value="RHY25135.1"/>
    <property type="molecule type" value="Genomic_DNA"/>
</dbReference>
<dbReference type="AlphaFoldDB" id="A0A397BUL4"/>
<dbReference type="SMART" id="SM00220">
    <property type="entry name" value="S_TKc"/>
    <property type="match status" value="1"/>
</dbReference>
<keyword evidence="2" id="KW-0812">Transmembrane</keyword>
<keyword evidence="2" id="KW-1133">Transmembrane helix</keyword>
<feature type="domain" description="Protein kinase" evidence="3">
    <location>
        <begin position="76"/>
        <end position="374"/>
    </location>
</feature>
<dbReference type="SUPFAM" id="SSF56112">
    <property type="entry name" value="Protein kinase-like (PK-like)"/>
    <property type="match status" value="1"/>
</dbReference>
<sequence length="374" mass="40799">MAADACSIMYNGLATALLSSPYFDACSYPKKIAASVVDLDRVRSIDCGNVYCRSYFATFVEYAKMPTFADCTLTDESTSKRIPFKDFAVACQSVLPTSSSPPVAAPSSPSNSASQSPLPPLPPPTLPSVVHDESSNNSVTIIVAVAAVVVVGVAIAAFVYMRTRLHFIGVAWNTPGDMMLLTEFMNGGDLRQVLELTPPSFQWVHKLRCALSVAEGLVYLHLMDPKVIHRDLKSRNVLLDSDFNAKITDFGIARETDDATMTAGIGTFRWMAPEVLLDGHYTEKADIFSFGVILAELSTNIVPYSDLRNDKGNVYMDTAIMAKVMTGELIPTFASDCPRWYLDVATACLALDPLERPTAMKTAYTIRRQVEGCN</sequence>
<evidence type="ECO:0000259" key="3">
    <source>
        <dbReference type="PROSITE" id="PS50011"/>
    </source>
</evidence>
<name>A0A397BUL4_APHAT</name>
<dbReference type="InterPro" id="IPR000719">
    <property type="entry name" value="Prot_kinase_dom"/>
</dbReference>
<dbReference type="InterPro" id="IPR051681">
    <property type="entry name" value="Ser/Thr_Kinases-Pseudokinases"/>
</dbReference>
<feature type="compositionally biased region" description="Pro residues" evidence="1">
    <location>
        <begin position="117"/>
        <end position="126"/>
    </location>
</feature>
<gene>
    <name evidence="4" type="ORF">DYB25_008413</name>
</gene>
<dbReference type="PROSITE" id="PS50011">
    <property type="entry name" value="PROTEIN_KINASE_DOM"/>
    <property type="match status" value="1"/>
</dbReference>
<dbReference type="PANTHER" id="PTHR44329">
    <property type="entry name" value="SERINE/THREONINE-PROTEIN KINASE TNNI3K-RELATED"/>
    <property type="match status" value="1"/>
</dbReference>
<dbReference type="PROSITE" id="PS00108">
    <property type="entry name" value="PROTEIN_KINASE_ST"/>
    <property type="match status" value="1"/>
</dbReference>
<dbReference type="GO" id="GO:0005524">
    <property type="term" value="F:ATP binding"/>
    <property type="evidence" value="ECO:0007669"/>
    <property type="project" value="InterPro"/>
</dbReference>
<evidence type="ECO:0000256" key="1">
    <source>
        <dbReference type="SAM" id="MobiDB-lite"/>
    </source>
</evidence>
<evidence type="ECO:0000256" key="2">
    <source>
        <dbReference type="SAM" id="Phobius"/>
    </source>
</evidence>
<proteinExistence type="predicted"/>
<keyword evidence="2" id="KW-0472">Membrane</keyword>
<dbReference type="VEuPathDB" id="FungiDB:H257_13799"/>
<organism evidence="4 5">
    <name type="scientific">Aphanomyces astaci</name>
    <name type="common">Crayfish plague agent</name>
    <dbReference type="NCBI Taxonomy" id="112090"/>
    <lineage>
        <taxon>Eukaryota</taxon>
        <taxon>Sar</taxon>
        <taxon>Stramenopiles</taxon>
        <taxon>Oomycota</taxon>
        <taxon>Saprolegniomycetes</taxon>
        <taxon>Saprolegniales</taxon>
        <taxon>Verrucalvaceae</taxon>
        <taxon>Aphanomyces</taxon>
    </lineage>
</organism>
<dbReference type="Pfam" id="PF00069">
    <property type="entry name" value="Pkinase"/>
    <property type="match status" value="1"/>
</dbReference>
<dbReference type="InterPro" id="IPR011009">
    <property type="entry name" value="Kinase-like_dom_sf"/>
</dbReference>
<dbReference type="PANTHER" id="PTHR44329:SF214">
    <property type="entry name" value="PROTEIN KINASE DOMAIN-CONTAINING PROTEIN"/>
    <property type="match status" value="1"/>
</dbReference>
<comment type="caution">
    <text evidence="4">The sequence shown here is derived from an EMBL/GenBank/DDBJ whole genome shotgun (WGS) entry which is preliminary data.</text>
</comment>
<dbReference type="GO" id="GO:0004674">
    <property type="term" value="F:protein serine/threonine kinase activity"/>
    <property type="evidence" value="ECO:0007669"/>
    <property type="project" value="TreeGrafter"/>
</dbReference>
<feature type="compositionally biased region" description="Low complexity" evidence="1">
    <location>
        <begin position="101"/>
        <end position="116"/>
    </location>
</feature>